<dbReference type="CDD" id="cd16440">
    <property type="entry name" value="beta_Kdo_transferase_KpsC_1"/>
    <property type="match status" value="1"/>
</dbReference>
<name>A0A418WTC4_9PROT</name>
<sequence>MREPRRHQHRSRPPVPSFRHQFSTLSQQRVQRGSRHMAAGGDTAQPGAPARRVGVLSLGMWWRVPHLRSLLGSLGTPVWLSGLVRPPPRVTAIVGWGRKAPAQRARRLAERWGLPFVTAEDGFLRSVGLGVAGTPPLSIVLDSRGVHYEAQARSDIEAALQNWHAIPAADLAMAGQLLDLMRRHAIGKYNDAPDLDDADPTGRDRPLVLVVDQTVGDASIAGGGVDAATFEAMLAAARAENPGADIRVKIHPDVLAGRRQGFLLDSARQQGIALEAREISWPSLARRAARVYVATSLAGFEALIQGVPVVCFGLPFYAGWGLTDDRQAVARRTARPSLEAVVAAAYVGACRYIDPLTGRPGSALDVARYIARVKHMDREFAGHTVVVGLRPWKHERTRRFLASRWGRVAFVNHTAKAVRRARREGGRIAVWAARAPADLAAACAAAGVPLWRIEDGFLRSVGLGSDHVAAASLVVDREGIYFDPTGPSELETLLEAGGFDAGLLAEAARLRRTIVERGLTKYNVGRAQDVVVDGAAGRRRILVPGQVEDDASVRLGAPGVGGNRGLLEAVRAACPDAWIVYKPHPDVEAGNRQGAIPAAVALTLADQIVVDTSVVRLFDLVDEVHTMTSLVGFEALVRGLAVTTYGLPFYAGWGLTTDRQSAPRRRRRLTLDELVAGALIGYPRYADPQSGLPCDVWHVVNLLSGGTPRGTRSLRQRGLRGLRLAGALLQSLSARR</sequence>
<evidence type="ECO:0000313" key="1">
    <source>
        <dbReference type="EMBL" id="RJF94500.1"/>
    </source>
</evidence>
<keyword evidence="2" id="KW-1185">Reference proteome</keyword>
<dbReference type="GO" id="GO:0015774">
    <property type="term" value="P:polysaccharide transport"/>
    <property type="evidence" value="ECO:0007669"/>
    <property type="project" value="InterPro"/>
</dbReference>
<reference evidence="1 2" key="1">
    <citation type="submission" date="2018-09" db="EMBL/GenBank/DDBJ databases">
        <authorList>
            <person name="Zhu H."/>
        </authorList>
    </citation>
    <scope>NUCLEOTIDE SEQUENCE [LARGE SCALE GENOMIC DNA]</scope>
    <source>
        <strain evidence="1 2">K1W22B-8</strain>
    </source>
</reference>
<dbReference type="EMBL" id="QYUK01000008">
    <property type="protein sequence ID" value="RJF94500.1"/>
    <property type="molecule type" value="Genomic_DNA"/>
</dbReference>
<proteinExistence type="predicted"/>
<gene>
    <name evidence="1" type="ORF">D3874_01295</name>
</gene>
<organism evidence="1 2">
    <name type="scientific">Oleomonas cavernae</name>
    <dbReference type="NCBI Taxonomy" id="2320859"/>
    <lineage>
        <taxon>Bacteria</taxon>
        <taxon>Pseudomonadati</taxon>
        <taxon>Pseudomonadota</taxon>
        <taxon>Alphaproteobacteria</taxon>
        <taxon>Acetobacterales</taxon>
        <taxon>Acetobacteraceae</taxon>
        <taxon>Oleomonas</taxon>
    </lineage>
</organism>
<dbReference type="InterPro" id="IPR007833">
    <property type="entry name" value="Capsule_polysaccharide_synth"/>
</dbReference>
<dbReference type="GO" id="GO:0000271">
    <property type="term" value="P:polysaccharide biosynthetic process"/>
    <property type="evidence" value="ECO:0007669"/>
    <property type="project" value="InterPro"/>
</dbReference>
<comment type="caution">
    <text evidence="1">The sequence shown here is derived from an EMBL/GenBank/DDBJ whole genome shotgun (WGS) entry which is preliminary data.</text>
</comment>
<dbReference type="CDD" id="cd16439">
    <property type="entry name" value="beta_Kdo_transferase_KpsC_2"/>
    <property type="match status" value="1"/>
</dbReference>
<dbReference type="Pfam" id="PF05159">
    <property type="entry name" value="Capsule_synth"/>
    <property type="match status" value="2"/>
</dbReference>
<dbReference type="AlphaFoldDB" id="A0A418WTC4"/>
<evidence type="ECO:0000313" key="2">
    <source>
        <dbReference type="Proteomes" id="UP000284605"/>
    </source>
</evidence>
<dbReference type="Proteomes" id="UP000284605">
    <property type="component" value="Unassembled WGS sequence"/>
</dbReference>
<accession>A0A418WTC4</accession>
<protein>
    <submittedName>
        <fullName evidence="1">Capsular polysaccharide biosynthesis protein</fullName>
    </submittedName>
</protein>